<proteinExistence type="predicted"/>
<reference evidence="5" key="2">
    <citation type="journal article" date="2019" name="IMA Fungus">
        <title>Genome sequencing and comparison of five Tilletia species to identify candidate genes for the detection of regulated species infecting wheat.</title>
        <authorList>
            <person name="Nguyen H.D.T."/>
            <person name="Sultana T."/>
            <person name="Kesanakurti P."/>
            <person name="Hambleton S."/>
        </authorList>
    </citation>
    <scope>NUCLEOTIDE SEQUENCE</scope>
    <source>
        <strain evidence="5">DAOMC 238032</strain>
    </source>
</reference>
<evidence type="ECO:0000313" key="5">
    <source>
        <dbReference type="EMBL" id="KAE8259335.1"/>
    </source>
</evidence>
<feature type="chain" id="PRO_5043388556" evidence="3">
    <location>
        <begin position="23"/>
        <end position="147"/>
    </location>
</feature>
<organism evidence="5 6">
    <name type="scientific">Tilletia caries</name>
    <name type="common">wheat bunt fungus</name>
    <dbReference type="NCBI Taxonomy" id="13290"/>
    <lineage>
        <taxon>Eukaryota</taxon>
        <taxon>Fungi</taxon>
        <taxon>Dikarya</taxon>
        <taxon>Basidiomycota</taxon>
        <taxon>Ustilaginomycotina</taxon>
        <taxon>Exobasidiomycetes</taxon>
        <taxon>Tilletiales</taxon>
        <taxon>Tilletiaceae</taxon>
        <taxon>Tilletia</taxon>
    </lineage>
</organism>
<evidence type="ECO:0000256" key="2">
    <source>
        <dbReference type="SAM" id="Phobius"/>
    </source>
</evidence>
<feature type="compositionally biased region" description="Polar residues" evidence="1">
    <location>
        <begin position="99"/>
        <end position="108"/>
    </location>
</feature>
<keyword evidence="3" id="KW-0732">Signal</keyword>
<evidence type="ECO:0000256" key="1">
    <source>
        <dbReference type="SAM" id="MobiDB-lite"/>
    </source>
</evidence>
<dbReference type="Proteomes" id="UP000077671">
    <property type="component" value="Unassembled WGS sequence"/>
</dbReference>
<gene>
    <name evidence="5" type="ORF">A4X03_0g4121</name>
    <name evidence="4" type="ORF">JKIAZH3_G7897</name>
</gene>
<name>A0A177UA82_9BASI</name>
<reference evidence="5" key="1">
    <citation type="submission" date="2016-04" db="EMBL/GenBank/DDBJ databases">
        <authorList>
            <person name="Nguyen H.D."/>
            <person name="Kesanakurti P."/>
            <person name="Cullis J."/>
            <person name="Levesque C.A."/>
            <person name="Hambleton S."/>
        </authorList>
    </citation>
    <scope>NUCLEOTIDE SEQUENCE</scope>
    <source>
        <strain evidence="5">DAOMC 238032</strain>
    </source>
</reference>
<evidence type="ECO:0000313" key="7">
    <source>
        <dbReference type="Proteomes" id="UP000836402"/>
    </source>
</evidence>
<protein>
    <submittedName>
        <fullName evidence="5">Uncharacterized protein</fullName>
    </submittedName>
</protein>
<dbReference type="Proteomes" id="UP000836402">
    <property type="component" value="Unassembled WGS sequence"/>
</dbReference>
<sequence>MKLCNPATILLLALLSTLFVEAFPATTPLHSPSIEGDVDKLHDRAGIKGALSDLASKRHLLVTNTEDRLIIAGTGALVAASAVYMAYYIAQHCPGGSRSDASPTNGRQSAADATAGTHRDLVQREEMDRICAANVITLKLEEYLRSV</sequence>
<feature type="region of interest" description="Disordered" evidence="1">
    <location>
        <begin position="98"/>
        <end position="119"/>
    </location>
</feature>
<comment type="caution">
    <text evidence="5">The sequence shown here is derived from an EMBL/GenBank/DDBJ whole genome shotgun (WGS) entry which is preliminary data.</text>
</comment>
<evidence type="ECO:0000313" key="4">
    <source>
        <dbReference type="EMBL" id="CAD6945462.1"/>
    </source>
</evidence>
<keyword evidence="2" id="KW-0812">Transmembrane</keyword>
<dbReference type="EMBL" id="LWDD02000530">
    <property type="protein sequence ID" value="KAE8259335.1"/>
    <property type="molecule type" value="Genomic_DNA"/>
</dbReference>
<keyword evidence="2" id="KW-0472">Membrane</keyword>
<keyword evidence="7" id="KW-1185">Reference proteome</keyword>
<dbReference type="AlphaFoldDB" id="A0A177UA82"/>
<reference evidence="4" key="3">
    <citation type="submission" date="2020-10" db="EMBL/GenBank/DDBJ databases">
        <authorList>
            <person name="Sedaghatjoo S."/>
        </authorList>
    </citation>
    <scope>NUCLEOTIDE SEQUENCE</scope>
    <source>
        <strain evidence="4">AZH3</strain>
    </source>
</reference>
<accession>A0A177UA82</accession>
<feature type="signal peptide" evidence="3">
    <location>
        <begin position="1"/>
        <end position="22"/>
    </location>
</feature>
<evidence type="ECO:0000313" key="6">
    <source>
        <dbReference type="Proteomes" id="UP000077671"/>
    </source>
</evidence>
<evidence type="ECO:0000256" key="3">
    <source>
        <dbReference type="SAM" id="SignalP"/>
    </source>
</evidence>
<dbReference type="EMBL" id="CAJHJG010004864">
    <property type="protein sequence ID" value="CAD6945462.1"/>
    <property type="molecule type" value="Genomic_DNA"/>
</dbReference>
<keyword evidence="2" id="KW-1133">Transmembrane helix</keyword>
<feature type="transmembrane region" description="Helical" evidence="2">
    <location>
        <begin position="69"/>
        <end position="90"/>
    </location>
</feature>